<reference evidence="2 3" key="1">
    <citation type="journal article" date="2012" name="Genome Biol.">
        <title>The genome of the polar eukaryotic microalga coccomyxa subellipsoidea reveals traits of cold adaptation.</title>
        <authorList>
            <person name="Blanc G."/>
            <person name="Agarkova I."/>
            <person name="Grimwood J."/>
            <person name="Kuo A."/>
            <person name="Brueggeman A."/>
            <person name="Dunigan D."/>
            <person name="Gurnon J."/>
            <person name="Ladunga I."/>
            <person name="Lindquist E."/>
            <person name="Lucas S."/>
            <person name="Pangilinan J."/>
            <person name="Proschold T."/>
            <person name="Salamov A."/>
            <person name="Schmutz J."/>
            <person name="Weeks D."/>
            <person name="Yamada T."/>
            <person name="Claverie J.M."/>
            <person name="Grigoriev I."/>
            <person name="Van Etten J."/>
            <person name="Lomsadze A."/>
            <person name="Borodovsky M."/>
        </authorList>
    </citation>
    <scope>NUCLEOTIDE SEQUENCE [LARGE SCALE GENOMIC DNA]</scope>
    <source>
        <strain evidence="2 3">C-169</strain>
    </source>
</reference>
<sequence length="181" mass="20819">MRNRSEREQTMNKLAQVRYRERKKAKAAELQAAIQALSERMQELTTAQHRNAELRRRNAELQQALTQQVLLLKDGMKGMSGLSNDKQEASCRSEYATRLDAIMQHRSKLNAEALGIFSSQMSVCSKADKGFFERASSLSLLRDIIRKLRANFRFLLHFRPHSYWLPCSLCSAIVCCCCMPF</sequence>
<dbReference type="OrthoDB" id="548708at2759"/>
<evidence type="ECO:0008006" key="4">
    <source>
        <dbReference type="Google" id="ProtNLM"/>
    </source>
</evidence>
<dbReference type="RefSeq" id="XP_005649686.1">
    <property type="nucleotide sequence ID" value="XM_005649629.1"/>
</dbReference>
<organism evidence="2 3">
    <name type="scientific">Coccomyxa subellipsoidea (strain C-169)</name>
    <name type="common">Green microalga</name>
    <dbReference type="NCBI Taxonomy" id="574566"/>
    <lineage>
        <taxon>Eukaryota</taxon>
        <taxon>Viridiplantae</taxon>
        <taxon>Chlorophyta</taxon>
        <taxon>core chlorophytes</taxon>
        <taxon>Trebouxiophyceae</taxon>
        <taxon>Trebouxiophyceae incertae sedis</taxon>
        <taxon>Coccomyxaceae</taxon>
        <taxon>Coccomyxa</taxon>
        <taxon>Coccomyxa subellipsoidea</taxon>
    </lineage>
</organism>
<dbReference type="EMBL" id="AGSI01000004">
    <property type="protein sequence ID" value="EIE25142.1"/>
    <property type="molecule type" value="Genomic_DNA"/>
</dbReference>
<evidence type="ECO:0000313" key="2">
    <source>
        <dbReference type="EMBL" id="EIE25142.1"/>
    </source>
</evidence>
<accession>I0Z3C3</accession>
<dbReference type="KEGG" id="csl:COCSUDRAFT_46605"/>
<keyword evidence="3" id="KW-1185">Reference proteome</keyword>
<evidence type="ECO:0000313" key="3">
    <source>
        <dbReference type="Proteomes" id="UP000007264"/>
    </source>
</evidence>
<comment type="caution">
    <text evidence="2">The sequence shown here is derived from an EMBL/GenBank/DDBJ whole genome shotgun (WGS) entry which is preliminary data.</text>
</comment>
<gene>
    <name evidence="2" type="ORF">COCSUDRAFT_46605</name>
</gene>
<feature type="coiled-coil region" evidence="1">
    <location>
        <begin position="20"/>
        <end position="71"/>
    </location>
</feature>
<keyword evidence="1" id="KW-0175">Coiled coil</keyword>
<protein>
    <recommendedName>
        <fullName evidence="4">BZIP domain-containing protein</fullName>
    </recommendedName>
</protein>
<dbReference type="AlphaFoldDB" id="I0Z3C3"/>
<dbReference type="Proteomes" id="UP000007264">
    <property type="component" value="Unassembled WGS sequence"/>
</dbReference>
<name>I0Z3C3_COCSC</name>
<evidence type="ECO:0000256" key="1">
    <source>
        <dbReference type="SAM" id="Coils"/>
    </source>
</evidence>
<proteinExistence type="predicted"/>
<dbReference type="GeneID" id="17043145"/>